<evidence type="ECO:0000313" key="2">
    <source>
        <dbReference type="Proteomes" id="UP000308600"/>
    </source>
</evidence>
<accession>A0ACD3A0S0</accession>
<evidence type="ECO:0000313" key="1">
    <source>
        <dbReference type="EMBL" id="TFK59290.1"/>
    </source>
</evidence>
<gene>
    <name evidence="1" type="ORF">BDN72DRAFT_966105</name>
</gene>
<dbReference type="Proteomes" id="UP000308600">
    <property type="component" value="Unassembled WGS sequence"/>
</dbReference>
<sequence>MSATPDPNEIQEKLREILAYHPPFTDALKRRKNPPQLGSFPFSFYDRHLGEDTRLKHVVLLPSITADLSRQVDDHLEDFQKRSTEPLPLNDETRAEWFSSPVSSAQSMKLTAWELAALYAKIEADFIALTSQWLIAPDYPEYDSALSFVYRYRGFQQSLDDPIVHYSLRFHKHSTQTPELLAEVDDFMNGMLRDLQEKDLAAWVFLPTFPQVETAFKDMDKVTTAPTFPSSACTTKGAVIPKSPPSESKPPVDALAPPWTLPRIIAKMKAGSKSSGSKDIKPDGRADQSLPDFGKSAKTSAEGILHNAWRRAVEVDATIIVVNCGSYERIGIRHRATQTLYLSGLIEVWKCEPSYGKLHLGLQMAVVRDVIDRYKQRTCEKPLQKRGGKRPRAVATDLPKPKRRSVRISYNAMQSDVTRTRGKNAQGKADLWKAIDRPCALINLRYPPFDSPSPATCLKIGQSLSTQVVDTVSYNWKTQFDHAECCSITLDSVFSEGTAGLIHKGVLEVITGDQTLRQEVLIKVATLPQPRKRLVREFTMYQRLWTHKVEGIPEIYGLFEDYDNLATLLVMERAGVSLRHRQTVYVEEEAVGGVTPREIADCVAIVENIHRAGILHRDLRVDNIVFAPDGKPRIIDFDRARFSTSEEDQKWEIDCLKSYLSGTADFQEWSRGSGE</sequence>
<organism evidence="1 2">
    <name type="scientific">Pluteus cervinus</name>
    <dbReference type="NCBI Taxonomy" id="181527"/>
    <lineage>
        <taxon>Eukaryota</taxon>
        <taxon>Fungi</taxon>
        <taxon>Dikarya</taxon>
        <taxon>Basidiomycota</taxon>
        <taxon>Agaricomycotina</taxon>
        <taxon>Agaricomycetes</taxon>
        <taxon>Agaricomycetidae</taxon>
        <taxon>Agaricales</taxon>
        <taxon>Pluteineae</taxon>
        <taxon>Pluteaceae</taxon>
        <taxon>Pluteus</taxon>
    </lineage>
</organism>
<dbReference type="EMBL" id="ML209026">
    <property type="protein sequence ID" value="TFK59290.1"/>
    <property type="molecule type" value="Genomic_DNA"/>
</dbReference>
<proteinExistence type="predicted"/>
<name>A0ACD3A0S0_9AGAR</name>
<reference evidence="1 2" key="1">
    <citation type="journal article" date="2019" name="Nat. Ecol. Evol.">
        <title>Megaphylogeny resolves global patterns of mushroom evolution.</title>
        <authorList>
            <person name="Varga T."/>
            <person name="Krizsan K."/>
            <person name="Foldi C."/>
            <person name="Dima B."/>
            <person name="Sanchez-Garcia M."/>
            <person name="Sanchez-Ramirez S."/>
            <person name="Szollosi G.J."/>
            <person name="Szarkandi J.G."/>
            <person name="Papp V."/>
            <person name="Albert L."/>
            <person name="Andreopoulos W."/>
            <person name="Angelini C."/>
            <person name="Antonin V."/>
            <person name="Barry K.W."/>
            <person name="Bougher N.L."/>
            <person name="Buchanan P."/>
            <person name="Buyck B."/>
            <person name="Bense V."/>
            <person name="Catcheside P."/>
            <person name="Chovatia M."/>
            <person name="Cooper J."/>
            <person name="Damon W."/>
            <person name="Desjardin D."/>
            <person name="Finy P."/>
            <person name="Geml J."/>
            <person name="Haridas S."/>
            <person name="Hughes K."/>
            <person name="Justo A."/>
            <person name="Karasinski D."/>
            <person name="Kautmanova I."/>
            <person name="Kiss B."/>
            <person name="Kocsube S."/>
            <person name="Kotiranta H."/>
            <person name="LaButti K.M."/>
            <person name="Lechner B.E."/>
            <person name="Liimatainen K."/>
            <person name="Lipzen A."/>
            <person name="Lukacs Z."/>
            <person name="Mihaltcheva S."/>
            <person name="Morgado L.N."/>
            <person name="Niskanen T."/>
            <person name="Noordeloos M.E."/>
            <person name="Ohm R.A."/>
            <person name="Ortiz-Santana B."/>
            <person name="Ovrebo C."/>
            <person name="Racz N."/>
            <person name="Riley R."/>
            <person name="Savchenko A."/>
            <person name="Shiryaev A."/>
            <person name="Soop K."/>
            <person name="Spirin V."/>
            <person name="Szebenyi C."/>
            <person name="Tomsovsky M."/>
            <person name="Tulloss R.E."/>
            <person name="Uehling J."/>
            <person name="Grigoriev I.V."/>
            <person name="Vagvolgyi C."/>
            <person name="Papp T."/>
            <person name="Martin F.M."/>
            <person name="Miettinen O."/>
            <person name="Hibbett D.S."/>
            <person name="Nagy L.G."/>
        </authorList>
    </citation>
    <scope>NUCLEOTIDE SEQUENCE [LARGE SCALE GENOMIC DNA]</scope>
    <source>
        <strain evidence="1 2">NL-1719</strain>
    </source>
</reference>
<keyword evidence="2" id="KW-1185">Reference proteome</keyword>
<protein>
    <submittedName>
        <fullName evidence="1">Uncharacterized protein</fullName>
    </submittedName>
</protein>